<dbReference type="PANTHER" id="PTHR11106:SF27">
    <property type="entry name" value="MACRO DOMAIN-CONTAINING PROTEIN"/>
    <property type="match status" value="1"/>
</dbReference>
<dbReference type="InterPro" id="IPR043472">
    <property type="entry name" value="Macro_dom-like"/>
</dbReference>
<gene>
    <name evidence="2" type="ORF">M72_22271</name>
</gene>
<dbReference type="EMBL" id="CVRR01000007">
    <property type="protein sequence ID" value="CRL34835.1"/>
    <property type="molecule type" value="Genomic_DNA"/>
</dbReference>
<keyword evidence="3" id="KW-1185">Reference proteome</keyword>
<proteinExistence type="predicted"/>
<dbReference type="AlphaFoldDB" id="A0A0M6WF36"/>
<dbReference type="STRING" id="301302.ERS852420_00159"/>
<dbReference type="RefSeq" id="WP_022045927.1">
    <property type="nucleotide sequence ID" value="NZ_JADPAX010000003.1"/>
</dbReference>
<dbReference type="PROSITE" id="PS51154">
    <property type="entry name" value="MACRO"/>
    <property type="match status" value="1"/>
</dbReference>
<feature type="domain" description="Macro" evidence="1">
    <location>
        <begin position="1"/>
        <end position="131"/>
    </location>
</feature>
<dbReference type="SUPFAM" id="SSF52949">
    <property type="entry name" value="Macro domain-like"/>
    <property type="match status" value="1"/>
</dbReference>
<dbReference type="Pfam" id="PF01661">
    <property type="entry name" value="Macro"/>
    <property type="match status" value="1"/>
</dbReference>
<dbReference type="SMART" id="SM00506">
    <property type="entry name" value="A1pp"/>
    <property type="match status" value="1"/>
</dbReference>
<sequence length="131" mass="14924">MELRLKMYEIMKKQGHEEETGKTKITSGYNLPATYILHTVGPIIQWEVTGKEEELLASCYRECLKLAADTGAESVAFCCLSTGVFRFPQQRAAEIATETVKNYINEDSRIKKVIFNVFKDDDLRIYHALIG</sequence>
<protein>
    <recommendedName>
        <fullName evidence="1">Macro domain-containing protein</fullName>
    </recommendedName>
</protein>
<organism evidence="2 3">
    <name type="scientific">Roseburia faecis</name>
    <dbReference type="NCBI Taxonomy" id="301302"/>
    <lineage>
        <taxon>Bacteria</taxon>
        <taxon>Bacillati</taxon>
        <taxon>Bacillota</taxon>
        <taxon>Clostridia</taxon>
        <taxon>Lachnospirales</taxon>
        <taxon>Lachnospiraceae</taxon>
        <taxon>Roseburia</taxon>
    </lineage>
</organism>
<reference evidence="3" key="1">
    <citation type="submission" date="2015-05" db="EMBL/GenBank/DDBJ databases">
        <authorList>
            <consortium name="Pathogen Informatics"/>
        </authorList>
    </citation>
    <scope>NUCLEOTIDE SEQUENCE [LARGE SCALE GENOMIC DNA]</scope>
    <source>
        <strain evidence="3">M72</strain>
    </source>
</reference>
<evidence type="ECO:0000313" key="2">
    <source>
        <dbReference type="EMBL" id="CRL34835.1"/>
    </source>
</evidence>
<dbReference type="Proteomes" id="UP000049979">
    <property type="component" value="Unassembled WGS sequence"/>
</dbReference>
<accession>A0A0M6WF36</accession>
<name>A0A0M6WF36_9FIRM</name>
<dbReference type="InterPro" id="IPR002589">
    <property type="entry name" value="Macro_dom"/>
</dbReference>
<evidence type="ECO:0000313" key="3">
    <source>
        <dbReference type="Proteomes" id="UP000049979"/>
    </source>
</evidence>
<dbReference type="PANTHER" id="PTHR11106">
    <property type="entry name" value="GANGLIOSIDE INDUCED DIFFERENTIATION ASSOCIATED PROTEIN 2-RELATED"/>
    <property type="match status" value="1"/>
</dbReference>
<evidence type="ECO:0000259" key="1">
    <source>
        <dbReference type="PROSITE" id="PS51154"/>
    </source>
</evidence>
<dbReference type="Gene3D" id="3.40.220.10">
    <property type="entry name" value="Leucine Aminopeptidase, subunit E, domain 1"/>
    <property type="match status" value="1"/>
</dbReference>